<dbReference type="EMBL" id="QFQP01000020">
    <property type="protein sequence ID" value="PZR09602.1"/>
    <property type="molecule type" value="Genomic_DNA"/>
</dbReference>
<feature type="compositionally biased region" description="Polar residues" evidence="1">
    <location>
        <begin position="29"/>
        <end position="39"/>
    </location>
</feature>
<organism evidence="2 3">
    <name type="scientific">Archangium gephyra</name>
    <dbReference type="NCBI Taxonomy" id="48"/>
    <lineage>
        <taxon>Bacteria</taxon>
        <taxon>Pseudomonadati</taxon>
        <taxon>Myxococcota</taxon>
        <taxon>Myxococcia</taxon>
        <taxon>Myxococcales</taxon>
        <taxon>Cystobacterineae</taxon>
        <taxon>Archangiaceae</taxon>
        <taxon>Archangium</taxon>
    </lineage>
</organism>
<comment type="caution">
    <text evidence="2">The sequence shown here is derived from an EMBL/GenBank/DDBJ whole genome shotgun (WGS) entry which is preliminary data.</text>
</comment>
<proteinExistence type="predicted"/>
<dbReference type="Proteomes" id="UP000249061">
    <property type="component" value="Unassembled WGS sequence"/>
</dbReference>
<evidence type="ECO:0008006" key="4">
    <source>
        <dbReference type="Google" id="ProtNLM"/>
    </source>
</evidence>
<evidence type="ECO:0000313" key="2">
    <source>
        <dbReference type="EMBL" id="PZR09602.1"/>
    </source>
</evidence>
<evidence type="ECO:0000313" key="3">
    <source>
        <dbReference type="Proteomes" id="UP000249061"/>
    </source>
</evidence>
<evidence type="ECO:0000256" key="1">
    <source>
        <dbReference type="SAM" id="MobiDB-lite"/>
    </source>
</evidence>
<reference evidence="2 3" key="1">
    <citation type="submission" date="2017-08" db="EMBL/GenBank/DDBJ databases">
        <title>Infants hospitalized years apart are colonized by the same room-sourced microbial strains.</title>
        <authorList>
            <person name="Brooks B."/>
            <person name="Olm M.R."/>
            <person name="Firek B.A."/>
            <person name="Baker R."/>
            <person name="Thomas B.C."/>
            <person name="Morowitz M.J."/>
            <person name="Banfield J.F."/>
        </authorList>
    </citation>
    <scope>NUCLEOTIDE SEQUENCE [LARGE SCALE GENOMIC DNA]</scope>
    <source>
        <strain evidence="2">S2_003_000_R2_14</strain>
    </source>
</reference>
<sequence length="307" mass="31990">MAQGARQAAVPGASSSAQGHGVNAPRTAHPSSSTANQASAPGKAVATQSGASAQAPETHNASGGSFAERFAAQRGAAPAAPKFTPGIPQPRPPSADPEVTLVNRVLPGDVKLFEPEGSPGGCASGECLPPPPLVLEPDPEPEPEVVAPAAPARALDDDRWRRAVEGVRNASPRHGKSLSYARFLGFSPEGVKVSFPDNAAFHRAQIMGLSRSMIEAELSKSLGRPTKLVEETNAAVLQAAPKSIAEVETSDRNNRERDIEIKVKAHPALRNILKHLGGSLEHITYLEPAQKVRIATADESDAGPPVD</sequence>
<gene>
    <name evidence="2" type="ORF">DI536_21940</name>
</gene>
<feature type="compositionally biased region" description="Polar residues" evidence="1">
    <location>
        <begin position="46"/>
        <end position="63"/>
    </location>
</feature>
<feature type="region of interest" description="Disordered" evidence="1">
    <location>
        <begin position="1"/>
        <end position="152"/>
    </location>
</feature>
<dbReference type="AlphaFoldDB" id="A0A2W5T3D2"/>
<name>A0A2W5T3D2_9BACT</name>
<accession>A0A2W5T3D2</accession>
<feature type="compositionally biased region" description="Low complexity" evidence="1">
    <location>
        <begin position="66"/>
        <end position="81"/>
    </location>
</feature>
<protein>
    <recommendedName>
        <fullName evidence="4">DNA polymerase III subunits gamma and tau</fullName>
    </recommendedName>
</protein>